<feature type="domain" description="CBM1" evidence="4">
    <location>
        <begin position="413"/>
        <end position="449"/>
    </location>
</feature>
<dbReference type="SUPFAM" id="SSF57180">
    <property type="entry name" value="Cellulose-binding domain"/>
    <property type="match status" value="1"/>
</dbReference>
<dbReference type="InterPro" id="IPR018535">
    <property type="entry name" value="DUF1996"/>
</dbReference>
<dbReference type="Pfam" id="PF00734">
    <property type="entry name" value="CBM_1"/>
    <property type="match status" value="1"/>
</dbReference>
<feature type="signal peptide" evidence="3">
    <location>
        <begin position="1"/>
        <end position="18"/>
    </location>
</feature>
<protein>
    <recommendedName>
        <fullName evidence="4">CBM1 domain-containing protein</fullName>
    </recommendedName>
</protein>
<evidence type="ECO:0000313" key="6">
    <source>
        <dbReference type="Proteomes" id="UP000521943"/>
    </source>
</evidence>
<evidence type="ECO:0000313" key="5">
    <source>
        <dbReference type="EMBL" id="KAF6758573.1"/>
    </source>
</evidence>
<dbReference type="GO" id="GO:0005576">
    <property type="term" value="C:extracellular region"/>
    <property type="evidence" value="ECO:0007669"/>
    <property type="project" value="InterPro"/>
</dbReference>
<proteinExistence type="predicted"/>
<dbReference type="Proteomes" id="UP000521943">
    <property type="component" value="Unassembled WGS sequence"/>
</dbReference>
<comment type="caution">
    <text evidence="5">The sequence shown here is derived from an EMBL/GenBank/DDBJ whole genome shotgun (WGS) entry which is preliminary data.</text>
</comment>
<dbReference type="InterPro" id="IPR035971">
    <property type="entry name" value="CBD_sf"/>
</dbReference>
<feature type="region of interest" description="Disordered" evidence="2">
    <location>
        <begin position="372"/>
        <end position="414"/>
    </location>
</feature>
<dbReference type="PROSITE" id="PS00562">
    <property type="entry name" value="CBM1_1"/>
    <property type="match status" value="1"/>
</dbReference>
<dbReference type="InterPro" id="IPR000254">
    <property type="entry name" value="CBD"/>
</dbReference>
<feature type="compositionally biased region" description="Low complexity" evidence="2">
    <location>
        <begin position="395"/>
        <end position="412"/>
    </location>
</feature>
<dbReference type="AlphaFoldDB" id="A0A8H6I6V2"/>
<dbReference type="GO" id="GO:0030248">
    <property type="term" value="F:cellulose binding"/>
    <property type="evidence" value="ECO:0007669"/>
    <property type="project" value="InterPro"/>
</dbReference>
<feature type="compositionally biased region" description="Pro residues" evidence="2">
    <location>
        <begin position="383"/>
        <end position="394"/>
    </location>
</feature>
<accession>A0A8H6I6V2</accession>
<dbReference type="PROSITE" id="PS51164">
    <property type="entry name" value="CBM1_2"/>
    <property type="match status" value="1"/>
</dbReference>
<organism evidence="5 6">
    <name type="scientific">Ephemerocybe angulata</name>
    <dbReference type="NCBI Taxonomy" id="980116"/>
    <lineage>
        <taxon>Eukaryota</taxon>
        <taxon>Fungi</taxon>
        <taxon>Dikarya</taxon>
        <taxon>Basidiomycota</taxon>
        <taxon>Agaricomycotina</taxon>
        <taxon>Agaricomycetes</taxon>
        <taxon>Agaricomycetidae</taxon>
        <taxon>Agaricales</taxon>
        <taxon>Agaricineae</taxon>
        <taxon>Psathyrellaceae</taxon>
        <taxon>Ephemerocybe</taxon>
    </lineage>
</organism>
<dbReference type="EMBL" id="JACGCI010000018">
    <property type="protein sequence ID" value="KAF6758573.1"/>
    <property type="molecule type" value="Genomic_DNA"/>
</dbReference>
<gene>
    <name evidence="5" type="ORF">DFP72DRAFT_807524</name>
</gene>
<dbReference type="OrthoDB" id="74764at2759"/>
<dbReference type="SMART" id="SM00236">
    <property type="entry name" value="fCBD"/>
    <property type="match status" value="1"/>
</dbReference>
<dbReference type="PANTHER" id="PTHR43662">
    <property type="match status" value="1"/>
</dbReference>
<dbReference type="Pfam" id="PF09362">
    <property type="entry name" value="DUF1996"/>
    <property type="match status" value="1"/>
</dbReference>
<feature type="chain" id="PRO_5034424782" description="CBM1 domain-containing protein" evidence="3">
    <location>
        <begin position="19"/>
        <end position="464"/>
    </location>
</feature>
<keyword evidence="6" id="KW-1185">Reference proteome</keyword>
<evidence type="ECO:0000256" key="3">
    <source>
        <dbReference type="SAM" id="SignalP"/>
    </source>
</evidence>
<reference evidence="5 6" key="1">
    <citation type="submission" date="2020-07" db="EMBL/GenBank/DDBJ databases">
        <title>Comparative genomics of pyrophilous fungi reveals a link between fire events and developmental genes.</title>
        <authorList>
            <consortium name="DOE Joint Genome Institute"/>
            <person name="Steindorff A.S."/>
            <person name="Carver A."/>
            <person name="Calhoun S."/>
            <person name="Stillman K."/>
            <person name="Liu H."/>
            <person name="Lipzen A."/>
            <person name="Pangilinan J."/>
            <person name="Labutti K."/>
            <person name="Bruns T.D."/>
            <person name="Grigoriev I.V."/>
        </authorList>
    </citation>
    <scope>NUCLEOTIDE SEQUENCE [LARGE SCALE GENOMIC DNA]</scope>
    <source>
        <strain evidence="5 6">CBS 144469</strain>
    </source>
</reference>
<evidence type="ECO:0000256" key="2">
    <source>
        <dbReference type="SAM" id="MobiDB-lite"/>
    </source>
</evidence>
<dbReference type="GO" id="GO:0005975">
    <property type="term" value="P:carbohydrate metabolic process"/>
    <property type="evidence" value="ECO:0007669"/>
    <property type="project" value="InterPro"/>
</dbReference>
<dbReference type="PANTHER" id="PTHR43662:SF3">
    <property type="entry name" value="DOMAIN PROTEIN, PUTATIVE (AFU_ORTHOLOGUE AFUA_6G11970)-RELATED"/>
    <property type="match status" value="1"/>
</dbReference>
<name>A0A8H6I6V2_9AGAR</name>
<keyword evidence="1 3" id="KW-0732">Signal</keyword>
<evidence type="ECO:0000256" key="1">
    <source>
        <dbReference type="ARBA" id="ARBA00022729"/>
    </source>
</evidence>
<evidence type="ECO:0000259" key="4">
    <source>
        <dbReference type="PROSITE" id="PS51164"/>
    </source>
</evidence>
<sequence>MPWKVLLGLAALASQTHALLRFACSQLVVERFDPLVTPGMVSPHLHQIVGGGYRFDIGMNANNDLPTISTCTTCTYSEDFSNYRTAVLYFKHQNGSFQRVPQRPGELLGAANGGMTLYYMQPNGGGKVTSFKKGFRMIIGDPMLRTFNASNEESNHLNFRCLSAGGGNGGTSGTPGTDTRDLPAKACAGGIRSEIVFPSCWDGVNLDPPDHKVGSLARPFFCFPLISMRSQSHMKYPVNDKCPASHPVTVPTIFIETIWDTTKFNDMWPSGTPNPFVYSMGDPTGVGQHADYVFGWKGDALQRAMDQCNSFGGACATLKTQSVDAINKCTQKIRVRETVEGWLSALPGCNPVQPGPARATAVASCNATKDYDADGGPKGGSSPAPPATSNPSPPATSTAAPPASSTPTAPASGQVAHYGQCGGTGYTGPTTCVSPYKCTFTNQYYSQCGGTRRTSKSGFACINW</sequence>